<protein>
    <submittedName>
        <fullName evidence="3">Type III secretion protein</fullName>
    </submittedName>
</protein>
<evidence type="ECO:0000313" key="4">
    <source>
        <dbReference type="Proteomes" id="UP000046784"/>
    </source>
</evidence>
<feature type="compositionally biased region" description="Basic and acidic residues" evidence="1">
    <location>
        <begin position="323"/>
        <end position="348"/>
    </location>
</feature>
<feature type="domain" description="Surface presentation of antigen" evidence="2">
    <location>
        <begin position="281"/>
        <end position="355"/>
    </location>
</feature>
<feature type="region of interest" description="Disordered" evidence="1">
    <location>
        <begin position="323"/>
        <end position="356"/>
    </location>
</feature>
<evidence type="ECO:0000259" key="2">
    <source>
        <dbReference type="Pfam" id="PF02510"/>
    </source>
</evidence>
<dbReference type="AlphaFoldDB" id="A0AAI8ZQP5"/>
<dbReference type="InterPro" id="IPR056746">
    <property type="entry name" value="SPAN_dom"/>
</dbReference>
<feature type="region of interest" description="Disordered" evidence="1">
    <location>
        <begin position="181"/>
        <end position="203"/>
    </location>
</feature>
<dbReference type="RefSeq" id="WP_057644135.1">
    <property type="nucleotide sequence ID" value="NZ_CABMMF010000010.1"/>
</dbReference>
<name>A0AAI8ZQP5_YERFR</name>
<evidence type="ECO:0000256" key="1">
    <source>
        <dbReference type="SAM" id="MobiDB-lite"/>
    </source>
</evidence>
<sequence>MVAIKQAPNSTAFDLKCDDSARVSPSKVRRGDNEPKVSFIREEAQKKAAELLEKIKQRKKKMEEQVAPAVLIPVMTMSNMPLSTQLKLQAAPLPSTEHFQAGEMMPSLQNVVAVRPQTGEKTSAKPVMSGEFIGEKAPISTVEAKTDTQLNAVQQDSDAVPLDALSSANRDQSTISKVSVASLSAEGQKQNDHDTSVNARRPDVVAKEGDIASSALGHELSTAALHAQKKAPAQGDESPLELFTQQPAVQSSSFAEPVEVKAPNRALPEALVAEGKPTAGNRTLSYTFTQWKNSPVVTFELSGAGELTAITTSADVQQTLQENRHLLTSDNPLRFRDDEQNKERREQQQAEQEDEA</sequence>
<gene>
    <name evidence="3" type="ORF">ERS008524_01978</name>
</gene>
<feature type="region of interest" description="Disordered" evidence="1">
    <location>
        <begin position="16"/>
        <end position="35"/>
    </location>
</feature>
<accession>A0AAI8ZQP5</accession>
<feature type="compositionally biased region" description="Basic and acidic residues" evidence="1">
    <location>
        <begin position="189"/>
        <end position="203"/>
    </location>
</feature>
<proteinExistence type="predicted"/>
<dbReference type="Pfam" id="PF02510">
    <property type="entry name" value="SPAN"/>
    <property type="match status" value="1"/>
</dbReference>
<reference evidence="3 4" key="1">
    <citation type="submission" date="2015-03" db="EMBL/GenBank/DDBJ databases">
        <authorList>
            <consortium name="Pathogen Informatics"/>
            <person name="Murphy D."/>
        </authorList>
    </citation>
    <scope>NUCLEOTIDE SEQUENCE [LARGE SCALE GENOMIC DNA]</scope>
    <source>
        <strain evidence="3 4">3400/83</strain>
    </source>
</reference>
<comment type="caution">
    <text evidence="3">The sequence shown here is derived from an EMBL/GenBank/DDBJ whole genome shotgun (WGS) entry which is preliminary data.</text>
</comment>
<dbReference type="Proteomes" id="UP000046784">
    <property type="component" value="Unassembled WGS sequence"/>
</dbReference>
<dbReference type="EMBL" id="CGCB01000010">
    <property type="protein sequence ID" value="CFQ99602.1"/>
    <property type="molecule type" value="Genomic_DNA"/>
</dbReference>
<organism evidence="3 4">
    <name type="scientific">Yersinia frederiksenii</name>
    <dbReference type="NCBI Taxonomy" id="29484"/>
    <lineage>
        <taxon>Bacteria</taxon>
        <taxon>Pseudomonadati</taxon>
        <taxon>Pseudomonadota</taxon>
        <taxon>Gammaproteobacteria</taxon>
        <taxon>Enterobacterales</taxon>
        <taxon>Yersiniaceae</taxon>
        <taxon>Yersinia</taxon>
    </lineage>
</organism>
<evidence type="ECO:0000313" key="3">
    <source>
        <dbReference type="EMBL" id="CFQ99602.1"/>
    </source>
</evidence>